<keyword evidence="1" id="KW-0812">Transmembrane</keyword>
<keyword evidence="1" id="KW-0472">Membrane</keyword>
<keyword evidence="1" id="KW-1133">Transmembrane helix</keyword>
<reference evidence="2" key="1">
    <citation type="submission" date="2019-11" db="EMBL/GenBank/DDBJ databases">
        <authorList>
            <person name="Feng L."/>
        </authorList>
    </citation>
    <scope>NUCLEOTIDE SEQUENCE</scope>
    <source>
        <strain evidence="2">CramosumLFYP8</strain>
    </source>
</reference>
<evidence type="ECO:0000256" key="1">
    <source>
        <dbReference type="SAM" id="Phobius"/>
    </source>
</evidence>
<proteinExistence type="predicted"/>
<gene>
    <name evidence="2" type="ORF">CRLFYP8_01965</name>
</gene>
<name>A0A6N2YVQ1_9FIRM</name>
<protein>
    <submittedName>
        <fullName evidence="2">Uncharacterized protein</fullName>
    </submittedName>
</protein>
<sequence>MFYLITQYKILKFCLFYWIKEKQPKESSLNVKLDYLYKKLRLPKKSIYYHVMTLSECGYLNHIYEKDNSHSFKPTKDGWHYYLNLKSKLWRIAFDCIWAIILVVIGFLIGV</sequence>
<feature type="transmembrane region" description="Helical" evidence="1">
    <location>
        <begin position="89"/>
        <end position="109"/>
    </location>
</feature>
<dbReference type="AlphaFoldDB" id="A0A6N2YVQ1"/>
<accession>A0A6N2YVQ1</accession>
<organism evidence="2">
    <name type="scientific">Thomasclavelia ramosa</name>
    <dbReference type="NCBI Taxonomy" id="1547"/>
    <lineage>
        <taxon>Bacteria</taxon>
        <taxon>Bacillati</taxon>
        <taxon>Bacillota</taxon>
        <taxon>Erysipelotrichia</taxon>
        <taxon>Erysipelotrichales</taxon>
        <taxon>Coprobacillaceae</taxon>
        <taxon>Thomasclavelia</taxon>
    </lineage>
</organism>
<evidence type="ECO:0000313" key="2">
    <source>
        <dbReference type="EMBL" id="VYT71095.1"/>
    </source>
</evidence>
<dbReference type="EMBL" id="CACRTL010000017">
    <property type="protein sequence ID" value="VYT71095.1"/>
    <property type="molecule type" value="Genomic_DNA"/>
</dbReference>